<comment type="caution">
    <text evidence="1">The sequence shown here is derived from an EMBL/GenBank/DDBJ whole genome shotgun (WGS) entry which is preliminary data.</text>
</comment>
<dbReference type="Proteomes" id="UP001148737">
    <property type="component" value="Unassembled WGS sequence"/>
</dbReference>
<dbReference type="EMBL" id="JANAKD010000601">
    <property type="protein sequence ID" value="KAJ3492440.1"/>
    <property type="molecule type" value="Genomic_DNA"/>
</dbReference>
<evidence type="ECO:0000313" key="1">
    <source>
        <dbReference type="EMBL" id="KAJ3492440.1"/>
    </source>
</evidence>
<accession>A0ACC1QTS1</accession>
<evidence type="ECO:0000313" key="2">
    <source>
        <dbReference type="Proteomes" id="UP001148737"/>
    </source>
</evidence>
<name>A0ACC1QTS1_9HYPO</name>
<proteinExistence type="predicted"/>
<organism evidence="1 2">
    <name type="scientific">Lecanicillium saksenae</name>
    <dbReference type="NCBI Taxonomy" id="468837"/>
    <lineage>
        <taxon>Eukaryota</taxon>
        <taxon>Fungi</taxon>
        <taxon>Dikarya</taxon>
        <taxon>Ascomycota</taxon>
        <taxon>Pezizomycotina</taxon>
        <taxon>Sordariomycetes</taxon>
        <taxon>Hypocreomycetidae</taxon>
        <taxon>Hypocreales</taxon>
        <taxon>Cordycipitaceae</taxon>
        <taxon>Lecanicillium</taxon>
    </lineage>
</organism>
<protein>
    <submittedName>
        <fullName evidence="1">Uncharacterized protein</fullName>
    </submittedName>
</protein>
<sequence length="253" mass="28878">MKYSYVLAALAGRHEPFSCGKYKFPYQRPSKECRSYAVPEVERVIKDMKKKVHDPDLYRLFLNTWPNTVDTTVLWHGMSAENPEEELAFVITGDINAMWLRDSANQLQSYKPILNDTGVGNDTNTVAALFRENLRDTPLRGEPPSRRLWLRPTASTTPSWPPGSPCELNIDHQLRNNLATRMTKAVGQDVAMIETLEEVTALFEDAQNAVFKLMASDSVPKFLRNAKYEQQLRNFDADLGRAPERSQSRSNRK</sequence>
<gene>
    <name evidence="1" type="ORF">NLG97_g5397</name>
</gene>
<reference evidence="1" key="1">
    <citation type="submission" date="2022-07" db="EMBL/GenBank/DDBJ databases">
        <title>Genome Sequence of Lecanicillium saksenae.</title>
        <authorList>
            <person name="Buettner E."/>
        </authorList>
    </citation>
    <scope>NUCLEOTIDE SEQUENCE</scope>
    <source>
        <strain evidence="1">VT-O1</strain>
    </source>
</reference>
<keyword evidence="2" id="KW-1185">Reference proteome</keyword>